<evidence type="ECO:0000259" key="3">
    <source>
        <dbReference type="Pfam" id="PF01266"/>
    </source>
</evidence>
<reference evidence="4 5" key="1">
    <citation type="submission" date="2023-09" db="EMBL/GenBank/DDBJ databases">
        <authorList>
            <person name="Rey-Velasco X."/>
        </authorList>
    </citation>
    <scope>NUCLEOTIDE SEQUENCE [LARGE SCALE GENOMIC DNA]</scope>
    <source>
        <strain evidence="4 5">F394</strain>
    </source>
</reference>
<organism evidence="4 5">
    <name type="scientific">Rubrivirga litoralis</name>
    <dbReference type="NCBI Taxonomy" id="3075598"/>
    <lineage>
        <taxon>Bacteria</taxon>
        <taxon>Pseudomonadati</taxon>
        <taxon>Rhodothermota</taxon>
        <taxon>Rhodothermia</taxon>
        <taxon>Rhodothermales</taxon>
        <taxon>Rubricoccaceae</taxon>
        <taxon>Rubrivirga</taxon>
    </lineage>
</organism>
<gene>
    <name evidence="4" type="ORF">RM540_13345</name>
</gene>
<feature type="region of interest" description="Disordered" evidence="2">
    <location>
        <begin position="378"/>
        <end position="399"/>
    </location>
</feature>
<evidence type="ECO:0000256" key="1">
    <source>
        <dbReference type="ARBA" id="ARBA00023002"/>
    </source>
</evidence>
<dbReference type="Gene3D" id="3.50.50.60">
    <property type="entry name" value="FAD/NAD(P)-binding domain"/>
    <property type="match status" value="1"/>
</dbReference>
<dbReference type="InterPro" id="IPR036188">
    <property type="entry name" value="FAD/NAD-bd_sf"/>
</dbReference>
<proteinExistence type="predicted"/>
<accession>A0ABU3BTY0</accession>
<dbReference type="SUPFAM" id="SSF51905">
    <property type="entry name" value="FAD/NAD(P)-binding domain"/>
    <property type="match status" value="1"/>
</dbReference>
<dbReference type="PANTHER" id="PTHR13847:SF289">
    <property type="entry name" value="GLYCINE OXIDASE"/>
    <property type="match status" value="1"/>
</dbReference>
<name>A0ABU3BTY0_9BACT</name>
<feature type="region of interest" description="Disordered" evidence="2">
    <location>
        <begin position="177"/>
        <end position="215"/>
    </location>
</feature>
<protein>
    <submittedName>
        <fullName evidence="4">FAD-dependent oxidoreductase</fullName>
    </submittedName>
</protein>
<keyword evidence="5" id="KW-1185">Reference proteome</keyword>
<dbReference type="Pfam" id="PF01266">
    <property type="entry name" value="DAO"/>
    <property type="match status" value="1"/>
</dbReference>
<dbReference type="PANTHER" id="PTHR13847">
    <property type="entry name" value="SARCOSINE DEHYDROGENASE-RELATED"/>
    <property type="match status" value="1"/>
</dbReference>
<sequence length="399" mass="41494">MDNVDVAVVGGGVAGLGVAWRLAQRGRRVALFERGRAGRGASWAAAGMLAPDAEAGFEELDLYALGHESLARWPAFAAEVEAASGRGVGYRTDGTFVVADDRDAARALRRLFRFQTEHGAAVEWLTGDEAAEREPLLSPRLPAAVWSPDGHQVDNRALVDALRVAAEGAGVEVHEGAHVTAVEPGGSRPGDRPALSVTREPGGADSGESEPGGAERVEAGVVVLAAGAWSGAVGGLTPAPPVRPVKGQALSLRMTDALTLRHVVRGPDAYLVPKADGRLVVGGTSEERGWDAAVTAGGLYRLLEGAVPLVPAVEEMELVETWVGHRPASRDHGPLLGRSEHAGVVYATGQYRHGVLLAPVVADEVAAEVDALLEAGGAGRGGEAETRPLLAPFSPRRFR</sequence>
<dbReference type="Proteomes" id="UP001267426">
    <property type="component" value="Unassembled WGS sequence"/>
</dbReference>
<dbReference type="InterPro" id="IPR006076">
    <property type="entry name" value="FAD-dep_OxRdtase"/>
</dbReference>
<keyword evidence="1" id="KW-0560">Oxidoreductase</keyword>
<feature type="domain" description="FAD dependent oxidoreductase" evidence="3">
    <location>
        <begin position="5"/>
        <end position="367"/>
    </location>
</feature>
<evidence type="ECO:0000313" key="4">
    <source>
        <dbReference type="EMBL" id="MDT0632740.1"/>
    </source>
</evidence>
<dbReference type="RefSeq" id="WP_311664921.1">
    <property type="nucleotide sequence ID" value="NZ_JAVRHT010000036.1"/>
</dbReference>
<dbReference type="EMBL" id="JAVRHT010000036">
    <property type="protein sequence ID" value="MDT0632740.1"/>
    <property type="molecule type" value="Genomic_DNA"/>
</dbReference>
<evidence type="ECO:0000313" key="5">
    <source>
        <dbReference type="Proteomes" id="UP001267426"/>
    </source>
</evidence>
<dbReference type="Gene3D" id="3.30.9.10">
    <property type="entry name" value="D-Amino Acid Oxidase, subunit A, domain 2"/>
    <property type="match status" value="1"/>
</dbReference>
<evidence type="ECO:0000256" key="2">
    <source>
        <dbReference type="SAM" id="MobiDB-lite"/>
    </source>
</evidence>
<comment type="caution">
    <text evidence="4">The sequence shown here is derived from an EMBL/GenBank/DDBJ whole genome shotgun (WGS) entry which is preliminary data.</text>
</comment>